<dbReference type="EMBL" id="ML143545">
    <property type="protein sequence ID" value="TBU22374.1"/>
    <property type="molecule type" value="Genomic_DNA"/>
</dbReference>
<feature type="region of interest" description="Disordered" evidence="1">
    <location>
        <begin position="1"/>
        <end position="36"/>
    </location>
</feature>
<sequence length="108" mass="11423">MKSGSPVEEDREGPNATSMRPDSRDNDPPLQFLGGTPSPHICQRVCVSVSAVHPLQEAGLTCGYRTVHYERSAPAGVVRTGGCEGRVADEPACDGCVVRGVTIASEER</sequence>
<name>A0A4Q9M5X1_9APHY</name>
<proteinExistence type="predicted"/>
<evidence type="ECO:0000313" key="2">
    <source>
        <dbReference type="EMBL" id="TBU22374.1"/>
    </source>
</evidence>
<dbReference type="AlphaFoldDB" id="A0A4Q9M5X1"/>
<gene>
    <name evidence="2" type="ORF">BD311DRAFT_770538</name>
</gene>
<protein>
    <submittedName>
        <fullName evidence="2">Uncharacterized protein</fullName>
    </submittedName>
</protein>
<evidence type="ECO:0000256" key="1">
    <source>
        <dbReference type="SAM" id="MobiDB-lite"/>
    </source>
</evidence>
<organism evidence="2">
    <name type="scientific">Dichomitus squalens</name>
    <dbReference type="NCBI Taxonomy" id="114155"/>
    <lineage>
        <taxon>Eukaryota</taxon>
        <taxon>Fungi</taxon>
        <taxon>Dikarya</taxon>
        <taxon>Basidiomycota</taxon>
        <taxon>Agaricomycotina</taxon>
        <taxon>Agaricomycetes</taxon>
        <taxon>Polyporales</taxon>
        <taxon>Polyporaceae</taxon>
        <taxon>Dichomitus</taxon>
    </lineage>
</organism>
<dbReference type="Proteomes" id="UP000292957">
    <property type="component" value="Unassembled WGS sequence"/>
</dbReference>
<accession>A0A4Q9M5X1</accession>
<reference evidence="2" key="1">
    <citation type="submission" date="2019-01" db="EMBL/GenBank/DDBJ databases">
        <title>Draft genome sequences of three monokaryotic isolates of the white-rot basidiomycete fungus Dichomitus squalens.</title>
        <authorList>
            <consortium name="DOE Joint Genome Institute"/>
            <person name="Lopez S.C."/>
            <person name="Andreopoulos B."/>
            <person name="Pangilinan J."/>
            <person name="Lipzen A."/>
            <person name="Riley R."/>
            <person name="Ahrendt S."/>
            <person name="Ng V."/>
            <person name="Barry K."/>
            <person name="Daum C."/>
            <person name="Grigoriev I.V."/>
            <person name="Hilden K.S."/>
            <person name="Makela M.R."/>
            <person name="de Vries R.P."/>
        </authorList>
    </citation>
    <scope>NUCLEOTIDE SEQUENCE [LARGE SCALE GENOMIC DNA]</scope>
    <source>
        <strain evidence="2">OM18370.1</strain>
    </source>
</reference>